<protein>
    <recommendedName>
        <fullName evidence="6">Small ribosomal subunit protein uS13</fullName>
    </recommendedName>
    <alternativeName>
        <fullName evidence="7">30S ribosomal protein S13</fullName>
    </alternativeName>
</protein>
<comment type="similarity">
    <text evidence="1 8">Belongs to the universal ribosomal protein uS13 family.</text>
</comment>
<evidence type="ECO:0000256" key="9">
    <source>
        <dbReference type="SAM" id="MobiDB-lite"/>
    </source>
</evidence>
<dbReference type="PIRSF" id="PIRSF002134">
    <property type="entry name" value="Ribosomal_S13"/>
    <property type="match status" value="1"/>
</dbReference>
<evidence type="ECO:0000256" key="8">
    <source>
        <dbReference type="RuleBase" id="RU003830"/>
    </source>
</evidence>
<organism evidence="10">
    <name type="scientific">Blattabacterium sp.</name>
    <name type="common">Euphyllodromia sp.</name>
    <dbReference type="NCBI Taxonomy" id="2712805"/>
    <lineage>
        <taxon>Bacteria</taxon>
        <taxon>Pseudomonadati</taxon>
        <taxon>Bacteroidota</taxon>
        <taxon>Flavobacteriia</taxon>
        <taxon>Flavobacteriales</taxon>
        <taxon>Blattabacteriaceae</taxon>
        <taxon>Blattabacterium</taxon>
    </lineage>
</organism>
<proteinExistence type="inferred from homology"/>
<keyword evidence="3" id="KW-0694">RNA-binding</keyword>
<dbReference type="Gene3D" id="4.10.910.10">
    <property type="entry name" value="30s ribosomal protein s13, domain 2"/>
    <property type="match status" value="1"/>
</dbReference>
<dbReference type="GO" id="GO:0003735">
    <property type="term" value="F:structural constituent of ribosome"/>
    <property type="evidence" value="ECO:0007669"/>
    <property type="project" value="InterPro"/>
</dbReference>
<dbReference type="NCBIfam" id="TIGR03631">
    <property type="entry name" value="uS13_bact"/>
    <property type="match status" value="1"/>
</dbReference>
<dbReference type="HAMAP" id="MF_01315">
    <property type="entry name" value="Ribosomal_uS13"/>
    <property type="match status" value="1"/>
</dbReference>
<name>A0A6G6BR93_9FLAO</name>
<keyword evidence="2" id="KW-0699">rRNA-binding</keyword>
<feature type="region of interest" description="Disordered" evidence="9">
    <location>
        <begin position="100"/>
        <end position="126"/>
    </location>
</feature>
<dbReference type="SUPFAM" id="SSF46946">
    <property type="entry name" value="S13-like H2TH domain"/>
    <property type="match status" value="1"/>
</dbReference>
<evidence type="ECO:0000256" key="3">
    <source>
        <dbReference type="ARBA" id="ARBA00022884"/>
    </source>
</evidence>
<evidence type="ECO:0000256" key="4">
    <source>
        <dbReference type="ARBA" id="ARBA00022980"/>
    </source>
</evidence>
<dbReference type="InterPro" id="IPR027437">
    <property type="entry name" value="Rbsml_uS13_C"/>
</dbReference>
<dbReference type="GO" id="GO:0015935">
    <property type="term" value="C:small ribosomal subunit"/>
    <property type="evidence" value="ECO:0007669"/>
    <property type="project" value="TreeGrafter"/>
</dbReference>
<keyword evidence="4 8" id="KW-0689">Ribosomal protein</keyword>
<dbReference type="FunFam" id="1.10.8.50:FF:000001">
    <property type="entry name" value="30S ribosomal protein S13"/>
    <property type="match status" value="1"/>
</dbReference>
<evidence type="ECO:0000313" key="10">
    <source>
        <dbReference type="EMBL" id="QID54741.1"/>
    </source>
</evidence>
<accession>A0A6G6BR93</accession>
<evidence type="ECO:0000256" key="6">
    <source>
        <dbReference type="ARBA" id="ARBA00035166"/>
    </source>
</evidence>
<dbReference type="InterPro" id="IPR010979">
    <property type="entry name" value="Ribosomal_uS13-like_H2TH"/>
</dbReference>
<dbReference type="PANTHER" id="PTHR10871">
    <property type="entry name" value="30S RIBOSOMAL PROTEIN S13/40S RIBOSOMAL PROTEIN S18"/>
    <property type="match status" value="1"/>
</dbReference>
<evidence type="ECO:0000256" key="2">
    <source>
        <dbReference type="ARBA" id="ARBA00022730"/>
    </source>
</evidence>
<dbReference type="InterPro" id="IPR001892">
    <property type="entry name" value="Ribosomal_uS13"/>
</dbReference>
<dbReference type="GO" id="GO:0006412">
    <property type="term" value="P:translation"/>
    <property type="evidence" value="ECO:0007669"/>
    <property type="project" value="InterPro"/>
</dbReference>
<dbReference type="FunFam" id="4.10.910.10:FF:000001">
    <property type="entry name" value="30S ribosomal protein S13"/>
    <property type="match status" value="1"/>
</dbReference>
<dbReference type="PROSITE" id="PS50159">
    <property type="entry name" value="RIBOSOMAL_S13_2"/>
    <property type="match status" value="1"/>
</dbReference>
<dbReference type="InterPro" id="IPR019980">
    <property type="entry name" value="Ribosomal_uS13_bac-type"/>
</dbReference>
<evidence type="ECO:0000256" key="5">
    <source>
        <dbReference type="ARBA" id="ARBA00023274"/>
    </source>
</evidence>
<dbReference type="GO" id="GO:0019843">
    <property type="term" value="F:rRNA binding"/>
    <property type="evidence" value="ECO:0007669"/>
    <property type="project" value="UniProtKB-KW"/>
</dbReference>
<feature type="non-terminal residue" evidence="10">
    <location>
        <position position="126"/>
    </location>
</feature>
<dbReference type="Pfam" id="PF00416">
    <property type="entry name" value="Ribosomal_S13"/>
    <property type="match status" value="1"/>
</dbReference>
<sequence>MSVRISGIDIPLNKRGIIGLTYLFGIGKSTSKKILRSINIDENKKVKYWSDEDISKIRQHILKYIKIEGELRSDVQLNIKRLIDIGCYVGIRHRKRLPLRGQKTKNNCRTRKGKKKTVANKKKSTK</sequence>
<keyword evidence="5 8" id="KW-0687">Ribonucleoprotein</keyword>
<dbReference type="GO" id="GO:0005829">
    <property type="term" value="C:cytosol"/>
    <property type="evidence" value="ECO:0007669"/>
    <property type="project" value="TreeGrafter"/>
</dbReference>
<dbReference type="Gene3D" id="1.10.8.50">
    <property type="match status" value="1"/>
</dbReference>
<dbReference type="AlphaFoldDB" id="A0A6G6BR93"/>
<dbReference type="PANTHER" id="PTHR10871:SF1">
    <property type="entry name" value="SMALL RIBOSOMAL SUBUNIT PROTEIN US13M"/>
    <property type="match status" value="1"/>
</dbReference>
<dbReference type="EMBL" id="MN040761">
    <property type="protein sequence ID" value="QID54741.1"/>
    <property type="molecule type" value="Genomic_DNA"/>
</dbReference>
<evidence type="ECO:0000256" key="1">
    <source>
        <dbReference type="ARBA" id="ARBA00008080"/>
    </source>
</evidence>
<reference evidence="10" key="1">
    <citation type="journal article" date="2020" name="Biol. Lett.">
        <title>Evolutionary rates are correlated between cockroach symbionts and mitochondrial genomes.</title>
        <authorList>
            <person name="Arab D.A."/>
            <person name="Bourguignon T."/>
            <person name="Wang Z."/>
            <person name="Ho S.Y.W."/>
            <person name="Lo N."/>
        </authorList>
    </citation>
    <scope>NUCLEOTIDE SEQUENCE</scope>
    <source>
        <strain evidence="10">DHOG45421</strain>
    </source>
</reference>
<evidence type="ECO:0000256" key="7">
    <source>
        <dbReference type="ARBA" id="ARBA00035315"/>
    </source>
</evidence>